<dbReference type="Proteomes" id="UP000268014">
    <property type="component" value="Unassembled WGS sequence"/>
</dbReference>
<evidence type="ECO:0000256" key="1">
    <source>
        <dbReference type="ARBA" id="ARBA00004141"/>
    </source>
</evidence>
<evidence type="ECO:0000256" key="4">
    <source>
        <dbReference type="ARBA" id="ARBA00022989"/>
    </source>
</evidence>
<dbReference type="OMA" id="RIIPNKW"/>
<evidence type="ECO:0000259" key="7">
    <source>
        <dbReference type="PROSITE" id="PS50262"/>
    </source>
</evidence>
<dbReference type="WBParaSite" id="HPLM_0001728001-mRNA-1">
    <property type="protein sequence ID" value="HPLM_0001728001-mRNA-1"/>
    <property type="gene ID" value="HPLM_0001728001"/>
</dbReference>
<gene>
    <name evidence="8" type="ORF">HPLM_LOCUS17272</name>
</gene>
<evidence type="ECO:0000256" key="2">
    <source>
        <dbReference type="ARBA" id="ARBA00009166"/>
    </source>
</evidence>
<dbReference type="GO" id="GO:0016020">
    <property type="term" value="C:membrane"/>
    <property type="evidence" value="ECO:0007669"/>
    <property type="project" value="UniProtKB-SubCell"/>
</dbReference>
<feature type="transmembrane region" description="Helical" evidence="6">
    <location>
        <begin position="41"/>
        <end position="63"/>
    </location>
</feature>
<sequence>MWSTYDYLFSSIFWCTGTVGIVVNCYLLYLIFFHAPETVRVYRVFLANAAIADLILAIAMTFSQIRNFRLIPNKWAFAYVALGPAHYLGPMACYLGYCVVLHSLFYTFLSYPLSFGYRYHILVRPMPTIKSCIVICFGLWLIAFAQHILFIFSQSEPHFIRSYLKMNKPQYNLTDFVITGNHMIESPLTSVTLATIVLPMFPIYLIVVYFYKKVDGVLDSNNVNMRESTIRGHRKLMRALIIQASLPLFFIFPPILIYGLYHLEFINFTIIEYLVYVLFSFYPATSPFVTLYFVNPFNLAVRKLLGISRRVSDTSKVTQSMVVSTLK</sequence>
<keyword evidence="3 6" id="KW-0812">Transmembrane</keyword>
<feature type="domain" description="G-protein coupled receptors family 1 profile" evidence="7">
    <location>
        <begin position="23"/>
        <end position="290"/>
    </location>
</feature>
<dbReference type="OrthoDB" id="5876986at2759"/>
<accession>A0A0N4WZC0</accession>
<reference evidence="10" key="1">
    <citation type="submission" date="2017-02" db="UniProtKB">
        <authorList>
            <consortium name="WormBaseParasite"/>
        </authorList>
    </citation>
    <scope>IDENTIFICATION</scope>
</reference>
<protein>
    <submittedName>
        <fullName evidence="10">G_PROTEIN_RECEP_F1_2 domain-containing protein</fullName>
    </submittedName>
</protein>
<keyword evidence="4 6" id="KW-1133">Transmembrane helix</keyword>
<feature type="transmembrane region" description="Helical" evidence="6">
    <location>
        <begin position="273"/>
        <end position="294"/>
    </location>
</feature>
<evidence type="ECO:0000256" key="5">
    <source>
        <dbReference type="ARBA" id="ARBA00023136"/>
    </source>
</evidence>
<evidence type="ECO:0000313" key="9">
    <source>
        <dbReference type="Proteomes" id="UP000268014"/>
    </source>
</evidence>
<keyword evidence="5 6" id="KW-0472">Membrane</keyword>
<dbReference type="InterPro" id="IPR019421">
    <property type="entry name" value="7TM_GPCR_serpentine_rcpt_Srd"/>
</dbReference>
<proteinExistence type="inferred from homology"/>
<feature type="transmembrane region" description="Helical" evidence="6">
    <location>
        <begin position="75"/>
        <end position="97"/>
    </location>
</feature>
<dbReference type="PROSITE" id="PS50262">
    <property type="entry name" value="G_PROTEIN_RECEP_F1_2"/>
    <property type="match status" value="1"/>
</dbReference>
<evidence type="ECO:0000313" key="10">
    <source>
        <dbReference type="WBParaSite" id="HPLM_0001728001-mRNA-1"/>
    </source>
</evidence>
<feature type="transmembrane region" description="Helical" evidence="6">
    <location>
        <begin position="191"/>
        <end position="211"/>
    </location>
</feature>
<feature type="transmembrane region" description="Helical" evidence="6">
    <location>
        <begin position="132"/>
        <end position="152"/>
    </location>
</feature>
<dbReference type="Gene3D" id="1.20.1070.10">
    <property type="entry name" value="Rhodopsin 7-helix transmembrane proteins"/>
    <property type="match status" value="1"/>
</dbReference>
<organism evidence="10">
    <name type="scientific">Haemonchus placei</name>
    <name type="common">Barber's pole worm</name>
    <dbReference type="NCBI Taxonomy" id="6290"/>
    <lineage>
        <taxon>Eukaryota</taxon>
        <taxon>Metazoa</taxon>
        <taxon>Ecdysozoa</taxon>
        <taxon>Nematoda</taxon>
        <taxon>Chromadorea</taxon>
        <taxon>Rhabditida</taxon>
        <taxon>Rhabditina</taxon>
        <taxon>Rhabditomorpha</taxon>
        <taxon>Strongyloidea</taxon>
        <taxon>Trichostrongylidae</taxon>
        <taxon>Haemonchus</taxon>
    </lineage>
</organism>
<name>A0A0N4WZC0_HAEPC</name>
<feature type="transmembrane region" description="Helical" evidence="6">
    <location>
        <begin position="240"/>
        <end position="261"/>
    </location>
</feature>
<dbReference type="InterPro" id="IPR017452">
    <property type="entry name" value="GPCR_Rhodpsn_7TM"/>
</dbReference>
<keyword evidence="9" id="KW-1185">Reference proteome</keyword>
<dbReference type="AlphaFoldDB" id="A0A0N4WZC0"/>
<feature type="transmembrane region" description="Helical" evidence="6">
    <location>
        <begin position="12"/>
        <end position="35"/>
    </location>
</feature>
<dbReference type="PANTHER" id="PTHR22945:SF96">
    <property type="entry name" value="SERPENTINE RECEPTOR, CLASS D (DELTA)"/>
    <property type="match status" value="1"/>
</dbReference>
<reference evidence="8 9" key="2">
    <citation type="submission" date="2018-11" db="EMBL/GenBank/DDBJ databases">
        <authorList>
            <consortium name="Pathogen Informatics"/>
        </authorList>
    </citation>
    <scope>NUCLEOTIDE SEQUENCE [LARGE SCALE GENOMIC DNA]</scope>
    <source>
        <strain evidence="8 9">MHpl1</strain>
    </source>
</reference>
<comment type="subcellular location">
    <subcellularLocation>
        <location evidence="1">Membrane</location>
        <topology evidence="1">Multi-pass membrane protein</topology>
    </subcellularLocation>
</comment>
<dbReference type="PANTHER" id="PTHR22945">
    <property type="entry name" value="SERPENTINE RECEPTOR, CLASS D DELTA"/>
    <property type="match status" value="1"/>
</dbReference>
<evidence type="ECO:0000256" key="3">
    <source>
        <dbReference type="ARBA" id="ARBA00022692"/>
    </source>
</evidence>
<dbReference type="InterPro" id="IPR050920">
    <property type="entry name" value="Nematode_rcpt-like_delta"/>
</dbReference>
<comment type="similarity">
    <text evidence="2">Belongs to the nematode receptor-like protein srd family.</text>
</comment>
<evidence type="ECO:0000256" key="6">
    <source>
        <dbReference type="SAM" id="Phobius"/>
    </source>
</evidence>
<evidence type="ECO:0000313" key="8">
    <source>
        <dbReference type="EMBL" id="VDO64310.1"/>
    </source>
</evidence>
<dbReference type="EMBL" id="UZAF01019868">
    <property type="protein sequence ID" value="VDO64310.1"/>
    <property type="molecule type" value="Genomic_DNA"/>
</dbReference>
<dbReference type="SUPFAM" id="SSF81321">
    <property type="entry name" value="Family A G protein-coupled receptor-like"/>
    <property type="match status" value="1"/>
</dbReference>
<dbReference type="Pfam" id="PF10317">
    <property type="entry name" value="7TM_GPCR_Srd"/>
    <property type="match status" value="1"/>
</dbReference>